<name>A0A8H4RIS0_9HELO</name>
<proteinExistence type="predicted"/>
<feature type="region of interest" description="Disordered" evidence="1">
    <location>
        <begin position="40"/>
        <end position="60"/>
    </location>
</feature>
<dbReference type="AlphaFoldDB" id="A0A8H4RIS0"/>
<dbReference type="OrthoDB" id="5381833at2759"/>
<feature type="compositionally biased region" description="Polar residues" evidence="1">
    <location>
        <begin position="40"/>
        <end position="49"/>
    </location>
</feature>
<gene>
    <name evidence="2" type="ORF">G7Y89_g8786</name>
</gene>
<evidence type="ECO:0008006" key="4">
    <source>
        <dbReference type="Google" id="ProtNLM"/>
    </source>
</evidence>
<evidence type="ECO:0000313" key="2">
    <source>
        <dbReference type="EMBL" id="KAF4629364.1"/>
    </source>
</evidence>
<protein>
    <recommendedName>
        <fullName evidence="4">DUF2293 domain-containing protein</fullName>
    </recommendedName>
</protein>
<accession>A0A8H4RIS0</accession>
<dbReference type="EMBL" id="JAAMPI010000687">
    <property type="protein sequence ID" value="KAF4629364.1"/>
    <property type="molecule type" value="Genomic_DNA"/>
</dbReference>
<sequence length="235" mass="27045">MVLEPNDFISVMKYKERSTLATRSSLSRPAPKLDNIFTQKRNLHTNSEGTESEGKTLKTENRKVYRNSHGEEIIFSPCDPPPGYVFVPSGNPFITGSCRKHAQKLYAVYRPKNRKGLAAQIGLYVPRDVFKKVESDFEAKRARIHEDFWLVLDKNYPQIPLTDRNELHRLISSQRPHLTGKSALDHSKITIYTYVRDRYTPFKSLALYGKNRDAEAIARAHQRVQEILATWRGGN</sequence>
<reference evidence="2 3" key="1">
    <citation type="submission" date="2020-03" db="EMBL/GenBank/DDBJ databases">
        <title>Draft Genome Sequence of Cudoniella acicularis.</title>
        <authorList>
            <person name="Buettner E."/>
            <person name="Kellner H."/>
        </authorList>
    </citation>
    <scope>NUCLEOTIDE SEQUENCE [LARGE SCALE GENOMIC DNA]</scope>
    <source>
        <strain evidence="2 3">DSM 108380</strain>
    </source>
</reference>
<keyword evidence="3" id="KW-1185">Reference proteome</keyword>
<evidence type="ECO:0000256" key="1">
    <source>
        <dbReference type="SAM" id="MobiDB-lite"/>
    </source>
</evidence>
<organism evidence="2 3">
    <name type="scientific">Cudoniella acicularis</name>
    <dbReference type="NCBI Taxonomy" id="354080"/>
    <lineage>
        <taxon>Eukaryota</taxon>
        <taxon>Fungi</taxon>
        <taxon>Dikarya</taxon>
        <taxon>Ascomycota</taxon>
        <taxon>Pezizomycotina</taxon>
        <taxon>Leotiomycetes</taxon>
        <taxon>Helotiales</taxon>
        <taxon>Tricladiaceae</taxon>
        <taxon>Cudoniella</taxon>
    </lineage>
</organism>
<comment type="caution">
    <text evidence="2">The sequence shown here is derived from an EMBL/GenBank/DDBJ whole genome shotgun (WGS) entry which is preliminary data.</text>
</comment>
<evidence type="ECO:0000313" key="3">
    <source>
        <dbReference type="Proteomes" id="UP000566819"/>
    </source>
</evidence>
<dbReference type="Proteomes" id="UP000566819">
    <property type="component" value="Unassembled WGS sequence"/>
</dbReference>